<feature type="transmembrane region" description="Helical" evidence="7">
    <location>
        <begin position="6"/>
        <end position="25"/>
    </location>
</feature>
<dbReference type="InterPro" id="IPR017475">
    <property type="entry name" value="EPS_sugar_tfrase"/>
</dbReference>
<dbReference type="STRING" id="1802685.A3C88_02160"/>
<evidence type="ECO:0000256" key="1">
    <source>
        <dbReference type="ARBA" id="ARBA00004141"/>
    </source>
</evidence>
<feature type="transmembrane region" description="Helical" evidence="7">
    <location>
        <begin position="32"/>
        <end position="54"/>
    </location>
</feature>
<keyword evidence="4 7" id="KW-0812">Transmembrane</keyword>
<evidence type="ECO:0000256" key="2">
    <source>
        <dbReference type="ARBA" id="ARBA00006464"/>
    </source>
</evidence>
<dbReference type="InterPro" id="IPR003362">
    <property type="entry name" value="Bact_transf"/>
</dbReference>
<keyword evidence="5 7" id="KW-1133">Transmembrane helix</keyword>
<accession>A0A1F8FXH9</accession>
<dbReference type="PANTHER" id="PTHR30576:SF21">
    <property type="entry name" value="UDP-GLUCOSE:UNDECAPRENYL-PHOSPHATE GLUCOSE-1-PHOSPHATE TRANSFERASE"/>
    <property type="match status" value="1"/>
</dbReference>
<gene>
    <name evidence="9" type="ORF">A3C88_02160</name>
</gene>
<evidence type="ECO:0000256" key="5">
    <source>
        <dbReference type="ARBA" id="ARBA00022989"/>
    </source>
</evidence>
<organism evidence="9 10">
    <name type="scientific">Candidatus Yanofskybacteria bacterium RIFCSPHIGHO2_02_FULL_50_12</name>
    <dbReference type="NCBI Taxonomy" id="1802685"/>
    <lineage>
        <taxon>Bacteria</taxon>
        <taxon>Candidatus Yanofskyibacteriota</taxon>
    </lineage>
</organism>
<keyword evidence="3" id="KW-0808">Transferase</keyword>
<comment type="caution">
    <text evidence="9">The sequence shown here is derived from an EMBL/GenBank/DDBJ whole genome shotgun (WGS) entry which is preliminary data.</text>
</comment>
<dbReference type="Proteomes" id="UP000178117">
    <property type="component" value="Unassembled WGS sequence"/>
</dbReference>
<keyword evidence="6 7" id="KW-0472">Membrane</keyword>
<evidence type="ECO:0000256" key="4">
    <source>
        <dbReference type="ARBA" id="ARBA00022692"/>
    </source>
</evidence>
<feature type="transmembrane region" description="Helical" evidence="7">
    <location>
        <begin position="66"/>
        <end position="83"/>
    </location>
</feature>
<comment type="subcellular location">
    <subcellularLocation>
        <location evidence="1">Membrane</location>
        <topology evidence="1">Multi-pass membrane protein</topology>
    </subcellularLocation>
</comment>
<reference evidence="9 10" key="1">
    <citation type="journal article" date="2016" name="Nat. Commun.">
        <title>Thousands of microbial genomes shed light on interconnected biogeochemical processes in an aquifer system.</title>
        <authorList>
            <person name="Anantharaman K."/>
            <person name="Brown C.T."/>
            <person name="Hug L.A."/>
            <person name="Sharon I."/>
            <person name="Castelle C.J."/>
            <person name="Probst A.J."/>
            <person name="Thomas B.C."/>
            <person name="Singh A."/>
            <person name="Wilkins M.J."/>
            <person name="Karaoz U."/>
            <person name="Brodie E.L."/>
            <person name="Williams K.H."/>
            <person name="Hubbard S.S."/>
            <person name="Banfield J.F."/>
        </authorList>
    </citation>
    <scope>NUCLEOTIDE SEQUENCE [LARGE SCALE GENOMIC DNA]</scope>
</reference>
<evidence type="ECO:0000256" key="7">
    <source>
        <dbReference type="SAM" id="Phobius"/>
    </source>
</evidence>
<feature type="transmembrane region" description="Helical" evidence="7">
    <location>
        <begin position="95"/>
        <end position="118"/>
    </location>
</feature>
<comment type="similarity">
    <text evidence="2">Belongs to the bacterial sugar transferase family.</text>
</comment>
<proteinExistence type="inferred from homology"/>
<evidence type="ECO:0000259" key="8">
    <source>
        <dbReference type="Pfam" id="PF02397"/>
    </source>
</evidence>
<feature type="domain" description="Bacterial sugar transferase" evidence="8">
    <location>
        <begin position="276"/>
        <end position="458"/>
    </location>
</feature>
<dbReference type="GO" id="GO:0089702">
    <property type="term" value="F:undecaprenyl-phosphate glucose phosphotransferase activity"/>
    <property type="evidence" value="ECO:0007669"/>
    <property type="project" value="TreeGrafter"/>
</dbReference>
<feature type="transmembrane region" description="Helical" evidence="7">
    <location>
        <begin position="279"/>
        <end position="302"/>
    </location>
</feature>
<dbReference type="PANTHER" id="PTHR30576">
    <property type="entry name" value="COLANIC BIOSYNTHESIS UDP-GLUCOSE LIPID CARRIER TRANSFERASE"/>
    <property type="match status" value="1"/>
</dbReference>
<feature type="transmembrane region" description="Helical" evidence="7">
    <location>
        <begin position="130"/>
        <end position="148"/>
    </location>
</feature>
<dbReference type="AlphaFoldDB" id="A0A1F8FXH9"/>
<dbReference type="EMBL" id="MGJZ01000005">
    <property type="protein sequence ID" value="OGN17755.1"/>
    <property type="molecule type" value="Genomic_DNA"/>
</dbReference>
<protein>
    <recommendedName>
        <fullName evidence="8">Bacterial sugar transferase domain-containing protein</fullName>
    </recommendedName>
</protein>
<dbReference type="Pfam" id="PF02397">
    <property type="entry name" value="Bac_transf"/>
    <property type="match status" value="1"/>
</dbReference>
<evidence type="ECO:0000313" key="9">
    <source>
        <dbReference type="EMBL" id="OGN17755.1"/>
    </source>
</evidence>
<dbReference type="NCBIfam" id="TIGR03025">
    <property type="entry name" value="EPS_sugtrans"/>
    <property type="match status" value="1"/>
</dbReference>
<sequence>MDERKIHTNLHDVFALIFILKFSILYYRVKKFILFILDAAVLYASLLLVLKIRYPDHFADQHQSHFYPFLLIFGLWLLIFYIANLYETRLLRNNVHFYTALFRAIAFATTISVLFFYLIPLFGITPKTNLILFTAIVSGLAFATRWLFNGIVENRFKKSVLIVGTDEQSQELARFIRDNPQWGYVVNRTVDPTDIESIERIIREEQINIIVLNPGAYQMARIIDLFYKSLNKKIGFVNLSSFYERLTGQVPLGTINQIWFLENLNEGNKRAYEIFKRGADFVSAVVIGIIALILFPFIMISIRATSAGPVFYRQRRVGQAGRAFNMIKFRTMRQDAEQATGAVWAAENDPRITRVGRFLRKTRLDELPQIWNIFKGEMSFIGPRAERPEFHEQLKAVPFYEERYLIKPGLTGWAQINFRYGSSVKDAAEKLKYDLYYIKNRSPILDLGIFLKTARIILQQSGK</sequence>
<evidence type="ECO:0000313" key="10">
    <source>
        <dbReference type="Proteomes" id="UP000178117"/>
    </source>
</evidence>
<dbReference type="GO" id="GO:0016020">
    <property type="term" value="C:membrane"/>
    <property type="evidence" value="ECO:0007669"/>
    <property type="project" value="UniProtKB-SubCell"/>
</dbReference>
<dbReference type="GO" id="GO:0009242">
    <property type="term" value="P:colanic acid biosynthetic process"/>
    <property type="evidence" value="ECO:0007669"/>
    <property type="project" value="TreeGrafter"/>
</dbReference>
<name>A0A1F8FXH9_9BACT</name>
<evidence type="ECO:0000256" key="3">
    <source>
        <dbReference type="ARBA" id="ARBA00022679"/>
    </source>
</evidence>
<evidence type="ECO:0000256" key="6">
    <source>
        <dbReference type="ARBA" id="ARBA00023136"/>
    </source>
</evidence>